<dbReference type="PANTHER" id="PTHR15670">
    <property type="entry name" value="RHO GTPASE ACTIVATING PROTEIN 11A"/>
    <property type="match status" value="1"/>
</dbReference>
<proteinExistence type="predicted"/>
<gene>
    <name evidence="3" type="primary">109581266</name>
</gene>
<sequence length="782" mass="85154">MDSSPMMEEEAMEVEQPRKDIFSSAHKESVTEAVIQTLRKNGVDTASLSQQGRGGGGAIGGNGNGKIFGLSLEDGRQERRVTETNGSPCYLPKFFVTSIEFLRNHVKTEGLFRKAGSCVRQKQLRLFLEEGNADIPGNADPHDVASLLKQYLRELPVPLLTHSLSLVLLECNELLSDEKEQDSHSISKTEAILMSCLLLPTQHLLCLQILTNLLHDVAVHSNDSRMDSNSLAVVLTPNIFSLQETKKGKKNTKGGGGVGPGDIKSMTSITTVLIDQYHLIGQVPLVIDVLSNEIHTQSLKNQYSTGGASRGKNKQRKKSLSTRETVSSLLRGTLNKIRGGGGENKEEGVYSPSTSIDDSPDALGPTASKRMALDDSSDISGHNESGNSSSSSFSFNPNIRKKLFNKGTRSKKKYPFLRKAKKNVENVPLLSNDNTEGTQQKEQEQQEEEEVEPVSSNDDRPPSALPSPLLNSTTNLDLLTISPLTTSIASRLNNNIQLHTPVGHGASPSASPHVVSATDAVMESPLSSNYKLVSRTRRTYCRNPAPAVVRACPSPYSFQPPVERVPTGSQPVKLVRPVLTDHNSRKRRQVQFGQSGYHCGGFELLPKPFTFSPVGSGTATSGRLGSSSVSNRAQLASSTPLERKHKKETVRGRPEDDYMIKGTSSTSETVTNNDSYLCAVENGRDRETPLRRKLYESSNINSSTTRGVKTGSNGSGSIGRRANSMKVTPTSDATPSTENDRNISKKGRRHVVKSQSMSSRGINTARSPWINRKGIEVSEWII</sequence>
<evidence type="ECO:0000313" key="4">
    <source>
        <dbReference type="Proteomes" id="UP000007879"/>
    </source>
</evidence>
<dbReference type="AlphaFoldDB" id="A0A1X7V2W9"/>
<reference evidence="4" key="1">
    <citation type="journal article" date="2010" name="Nature">
        <title>The Amphimedon queenslandica genome and the evolution of animal complexity.</title>
        <authorList>
            <person name="Srivastava M."/>
            <person name="Simakov O."/>
            <person name="Chapman J."/>
            <person name="Fahey B."/>
            <person name="Gauthier M.E."/>
            <person name="Mitros T."/>
            <person name="Richards G.S."/>
            <person name="Conaco C."/>
            <person name="Dacre M."/>
            <person name="Hellsten U."/>
            <person name="Larroux C."/>
            <person name="Putnam N.H."/>
            <person name="Stanke M."/>
            <person name="Adamska M."/>
            <person name="Darling A."/>
            <person name="Degnan S.M."/>
            <person name="Oakley T.H."/>
            <person name="Plachetzki D.C."/>
            <person name="Zhai Y."/>
            <person name="Adamski M."/>
            <person name="Calcino A."/>
            <person name="Cummins S.F."/>
            <person name="Goodstein D.M."/>
            <person name="Harris C."/>
            <person name="Jackson D.J."/>
            <person name="Leys S.P."/>
            <person name="Shu S."/>
            <person name="Woodcroft B.J."/>
            <person name="Vervoort M."/>
            <person name="Kosik K.S."/>
            <person name="Manning G."/>
            <person name="Degnan B.M."/>
            <person name="Rokhsar D.S."/>
        </authorList>
    </citation>
    <scope>NUCLEOTIDE SEQUENCE [LARGE SCALE GENOMIC DNA]</scope>
</reference>
<feature type="domain" description="Rho-GAP" evidence="2">
    <location>
        <begin position="70"/>
        <end position="281"/>
    </location>
</feature>
<dbReference type="KEGG" id="aqu:109581266"/>
<dbReference type="Pfam" id="PF00620">
    <property type="entry name" value="RhoGAP"/>
    <property type="match status" value="1"/>
</dbReference>
<dbReference type="eggNOG" id="KOG2710">
    <property type="taxonomic scope" value="Eukaryota"/>
</dbReference>
<dbReference type="EnsemblMetazoa" id="XM_019995232.1">
    <property type="protein sequence ID" value="XP_019850791.1"/>
    <property type="gene ID" value="LOC109581266"/>
</dbReference>
<dbReference type="InterPro" id="IPR008936">
    <property type="entry name" value="Rho_GTPase_activation_prot"/>
</dbReference>
<dbReference type="PROSITE" id="PS50238">
    <property type="entry name" value="RHOGAP"/>
    <property type="match status" value="1"/>
</dbReference>
<dbReference type="EnsemblMetazoa" id="Aqu2.1.34600_001">
    <property type="protein sequence ID" value="Aqu2.1.34600_001"/>
    <property type="gene ID" value="Aqu2.1.34600"/>
</dbReference>
<dbReference type="Proteomes" id="UP000007879">
    <property type="component" value="Unassembled WGS sequence"/>
</dbReference>
<feature type="region of interest" description="Disordered" evidence="1">
    <location>
        <begin position="301"/>
        <end position="471"/>
    </location>
</feature>
<feature type="compositionally biased region" description="Polar residues" evidence="1">
    <location>
        <begin position="698"/>
        <end position="712"/>
    </location>
</feature>
<dbReference type="GO" id="GO:0007165">
    <property type="term" value="P:signal transduction"/>
    <property type="evidence" value="ECO:0007669"/>
    <property type="project" value="InterPro"/>
</dbReference>
<dbReference type="InterPro" id="IPR000198">
    <property type="entry name" value="RhoGAP_dom"/>
</dbReference>
<protein>
    <recommendedName>
        <fullName evidence="2">Rho-GAP domain-containing protein</fullName>
    </recommendedName>
</protein>
<feature type="region of interest" description="Disordered" evidence="1">
    <location>
        <begin position="698"/>
        <end position="760"/>
    </location>
</feature>
<evidence type="ECO:0000259" key="2">
    <source>
        <dbReference type="PROSITE" id="PS50238"/>
    </source>
</evidence>
<dbReference type="OrthoDB" id="410651at2759"/>
<dbReference type="SUPFAM" id="SSF48350">
    <property type="entry name" value="GTPase activation domain, GAP"/>
    <property type="match status" value="1"/>
</dbReference>
<dbReference type="SMART" id="SM00324">
    <property type="entry name" value="RhoGAP"/>
    <property type="match status" value="1"/>
</dbReference>
<accession>A0A1X7V2W9</accession>
<reference evidence="3" key="2">
    <citation type="submission" date="2017-05" db="UniProtKB">
        <authorList>
            <consortium name="EnsemblMetazoa"/>
        </authorList>
    </citation>
    <scope>IDENTIFICATION</scope>
</reference>
<keyword evidence="4" id="KW-1185">Reference proteome</keyword>
<dbReference type="Gene3D" id="1.10.555.10">
    <property type="entry name" value="Rho GTPase activation protein"/>
    <property type="match status" value="1"/>
</dbReference>
<dbReference type="InParanoid" id="A0A1X7V2W9"/>
<feature type="compositionally biased region" description="Basic residues" evidence="1">
    <location>
        <begin position="399"/>
        <end position="421"/>
    </location>
</feature>
<feature type="compositionally biased region" description="Polar residues" evidence="1">
    <location>
        <begin position="615"/>
        <end position="640"/>
    </location>
</feature>
<feature type="compositionally biased region" description="Polar residues" evidence="1">
    <location>
        <begin position="725"/>
        <end position="737"/>
    </location>
</feature>
<dbReference type="STRING" id="400682.A0A1X7V2W9"/>
<dbReference type="PANTHER" id="PTHR15670:SF4">
    <property type="entry name" value="RHO GTPASE-ACTIVATING PROTEIN 11A"/>
    <property type="match status" value="1"/>
</dbReference>
<feature type="compositionally biased region" description="Polar residues" evidence="1">
    <location>
        <begin position="429"/>
        <end position="438"/>
    </location>
</feature>
<feature type="compositionally biased region" description="Basic and acidic residues" evidence="1">
    <location>
        <begin position="649"/>
        <end position="659"/>
    </location>
</feature>
<organism evidence="3">
    <name type="scientific">Amphimedon queenslandica</name>
    <name type="common">Sponge</name>
    <dbReference type="NCBI Taxonomy" id="400682"/>
    <lineage>
        <taxon>Eukaryota</taxon>
        <taxon>Metazoa</taxon>
        <taxon>Porifera</taxon>
        <taxon>Demospongiae</taxon>
        <taxon>Heteroscleromorpha</taxon>
        <taxon>Haplosclerida</taxon>
        <taxon>Niphatidae</taxon>
        <taxon>Amphimedon</taxon>
    </lineage>
</organism>
<dbReference type="GO" id="GO:0005096">
    <property type="term" value="F:GTPase activator activity"/>
    <property type="evidence" value="ECO:0007669"/>
    <property type="project" value="TreeGrafter"/>
</dbReference>
<name>A0A1X7V2W9_AMPQE</name>
<evidence type="ECO:0000313" key="3">
    <source>
        <dbReference type="EnsemblMetazoa" id="Aqu2.1.34600_001"/>
    </source>
</evidence>
<evidence type="ECO:0000256" key="1">
    <source>
        <dbReference type="SAM" id="MobiDB-lite"/>
    </source>
</evidence>
<feature type="compositionally biased region" description="Low complexity" evidence="1">
    <location>
        <begin position="380"/>
        <end position="398"/>
    </location>
</feature>
<feature type="region of interest" description="Disordered" evidence="1">
    <location>
        <begin position="615"/>
        <end position="669"/>
    </location>
</feature>
<feature type="compositionally biased region" description="Basic residues" evidence="1">
    <location>
        <begin position="311"/>
        <end position="320"/>
    </location>
</feature>
<dbReference type="InterPro" id="IPR042869">
    <property type="entry name" value="ARHGAP11A/B"/>
</dbReference>